<protein>
    <submittedName>
        <fullName evidence="3">CASP2 and RIPK1 domain containing adaptor with death domain</fullName>
    </submittedName>
</protein>
<dbReference type="PANTHER" id="PTHR15034">
    <property type="entry name" value="DEATH DOMAIN-CONTAINING PROTEIN CRADD"/>
    <property type="match status" value="1"/>
</dbReference>
<reference evidence="3" key="1">
    <citation type="submission" date="2025-08" db="UniProtKB">
        <authorList>
            <consortium name="Ensembl"/>
        </authorList>
    </citation>
    <scope>IDENTIFICATION</scope>
</reference>
<dbReference type="SUPFAM" id="SSF47986">
    <property type="entry name" value="DEATH domain"/>
    <property type="match status" value="2"/>
</dbReference>
<dbReference type="InterPro" id="IPR001315">
    <property type="entry name" value="CARD"/>
</dbReference>
<evidence type="ECO:0000313" key="4">
    <source>
        <dbReference type="Proteomes" id="UP000694388"/>
    </source>
</evidence>
<evidence type="ECO:0000259" key="2">
    <source>
        <dbReference type="PROSITE" id="PS50209"/>
    </source>
</evidence>
<dbReference type="InterPro" id="IPR000488">
    <property type="entry name" value="Death_dom"/>
</dbReference>
<dbReference type="SMART" id="SM00005">
    <property type="entry name" value="DEATH"/>
    <property type="match status" value="1"/>
</dbReference>
<dbReference type="PANTHER" id="PTHR15034:SF5">
    <property type="entry name" value="DEATH DOMAIN-CONTAINING PROTEIN CRADD"/>
    <property type="match status" value="1"/>
</dbReference>
<dbReference type="Proteomes" id="UP000694388">
    <property type="component" value="Unplaced"/>
</dbReference>
<dbReference type="GO" id="GO:0002020">
    <property type="term" value="F:protease binding"/>
    <property type="evidence" value="ECO:0007669"/>
    <property type="project" value="InterPro"/>
</dbReference>
<sequence length="244" mass="28018">MLPQQITNYSVSSSIPESLYFPDFEVHFKNIIDDRVIWNDFSAMESRQRRVLRRLREEISSQLSCDLVFHHLFQDGVLSASMLERLLAEPTARTRAMCLLDLLPTRGPLAFSAFCRVLRNDYPWLEQHLLEELQNEPVEEPDPLAGIPEEVLTAVPSERCLAHLSGFLGPEWESLALYLGMSQTDISCCKYDHPCSTRNQQIMMLVRWRRRGGHQATVQVLCRALRGIEASFDALDCLLRPTNN</sequence>
<reference evidence="3" key="2">
    <citation type="submission" date="2025-09" db="UniProtKB">
        <authorList>
            <consortium name="Ensembl"/>
        </authorList>
    </citation>
    <scope>IDENTIFICATION</scope>
</reference>
<dbReference type="PROSITE" id="PS50209">
    <property type="entry name" value="CARD"/>
    <property type="match status" value="1"/>
</dbReference>
<dbReference type="GO" id="GO:0042981">
    <property type="term" value="P:regulation of apoptotic process"/>
    <property type="evidence" value="ECO:0007669"/>
    <property type="project" value="InterPro"/>
</dbReference>
<dbReference type="GeneTree" id="ENSGT00390000014448"/>
<dbReference type="OMA" id="GPEWECI"/>
<dbReference type="SMART" id="SM00114">
    <property type="entry name" value="CARD"/>
    <property type="match status" value="1"/>
</dbReference>
<dbReference type="GO" id="GO:0070513">
    <property type="term" value="F:death domain binding"/>
    <property type="evidence" value="ECO:0007669"/>
    <property type="project" value="InterPro"/>
</dbReference>
<keyword evidence="4" id="KW-1185">Reference proteome</keyword>
<dbReference type="Pfam" id="PF00531">
    <property type="entry name" value="Death"/>
    <property type="match status" value="1"/>
</dbReference>
<dbReference type="CDD" id="cd01671">
    <property type="entry name" value="CARD"/>
    <property type="match status" value="1"/>
</dbReference>
<dbReference type="GO" id="GO:0007165">
    <property type="term" value="P:signal transduction"/>
    <property type="evidence" value="ECO:0007669"/>
    <property type="project" value="InterPro"/>
</dbReference>
<evidence type="ECO:0000313" key="3">
    <source>
        <dbReference type="Ensembl" id="ENSEBUP00000002296.1"/>
    </source>
</evidence>
<dbReference type="PROSITE" id="PS50017">
    <property type="entry name" value="DEATH_DOMAIN"/>
    <property type="match status" value="1"/>
</dbReference>
<dbReference type="AlphaFoldDB" id="A0A8C4N4J5"/>
<proteinExistence type="predicted"/>
<dbReference type="InterPro" id="IPR011029">
    <property type="entry name" value="DEATH-like_dom_sf"/>
</dbReference>
<evidence type="ECO:0000259" key="1">
    <source>
        <dbReference type="PROSITE" id="PS50017"/>
    </source>
</evidence>
<dbReference type="Ensembl" id="ENSEBUT00000002647.1">
    <property type="protein sequence ID" value="ENSEBUP00000002296.1"/>
    <property type="gene ID" value="ENSEBUG00000001806.1"/>
</dbReference>
<dbReference type="Pfam" id="PF00619">
    <property type="entry name" value="CARD"/>
    <property type="match status" value="1"/>
</dbReference>
<feature type="domain" description="Death" evidence="1">
    <location>
        <begin position="157"/>
        <end position="229"/>
    </location>
</feature>
<dbReference type="InterPro" id="IPR037939">
    <property type="entry name" value="CRADD"/>
</dbReference>
<organism evidence="3 4">
    <name type="scientific">Eptatretus burgeri</name>
    <name type="common">Inshore hagfish</name>
    <dbReference type="NCBI Taxonomy" id="7764"/>
    <lineage>
        <taxon>Eukaryota</taxon>
        <taxon>Metazoa</taxon>
        <taxon>Chordata</taxon>
        <taxon>Craniata</taxon>
        <taxon>Vertebrata</taxon>
        <taxon>Cyclostomata</taxon>
        <taxon>Myxini</taxon>
        <taxon>Myxiniformes</taxon>
        <taxon>Myxinidae</taxon>
        <taxon>Eptatretinae</taxon>
        <taxon>Eptatretus</taxon>
    </lineage>
</organism>
<accession>A0A8C4N4J5</accession>
<name>A0A8C4N4J5_EPTBU</name>
<dbReference type="Gene3D" id="1.10.533.10">
    <property type="entry name" value="Death Domain, Fas"/>
    <property type="match status" value="2"/>
</dbReference>
<feature type="domain" description="CARD" evidence="2">
    <location>
        <begin position="44"/>
        <end position="133"/>
    </location>
</feature>